<evidence type="ECO:0000256" key="6">
    <source>
        <dbReference type="SAM" id="MobiDB-lite"/>
    </source>
</evidence>
<dbReference type="Pfam" id="PF02362">
    <property type="entry name" value="B3"/>
    <property type="match status" value="3"/>
</dbReference>
<dbReference type="PANTHER" id="PTHR31391">
    <property type="entry name" value="B3 DOMAIN-CONTAINING PROTEIN OS11G0197600-RELATED"/>
    <property type="match status" value="1"/>
</dbReference>
<dbReference type="CDD" id="cd10017">
    <property type="entry name" value="B3_DNA"/>
    <property type="match status" value="3"/>
</dbReference>
<evidence type="ECO:0000256" key="5">
    <source>
        <dbReference type="ARBA" id="ARBA00023242"/>
    </source>
</evidence>
<comment type="subcellular location">
    <subcellularLocation>
        <location evidence="1">Nucleus</location>
    </subcellularLocation>
</comment>
<evidence type="ECO:0000256" key="1">
    <source>
        <dbReference type="ARBA" id="ARBA00004123"/>
    </source>
</evidence>
<dbReference type="Proteomes" id="UP000594263">
    <property type="component" value="Unplaced"/>
</dbReference>
<feature type="domain" description="TF-B3" evidence="7">
    <location>
        <begin position="316"/>
        <end position="415"/>
    </location>
</feature>
<evidence type="ECO:0000313" key="8">
    <source>
        <dbReference type="EnsemblPlants" id="Kaladp0042s0046.1.v1.1"/>
    </source>
</evidence>
<dbReference type="Gene3D" id="2.40.330.10">
    <property type="entry name" value="DNA-binding pseudobarrel domain"/>
    <property type="match status" value="3"/>
</dbReference>
<evidence type="ECO:0000256" key="4">
    <source>
        <dbReference type="ARBA" id="ARBA00023163"/>
    </source>
</evidence>
<evidence type="ECO:0000256" key="3">
    <source>
        <dbReference type="ARBA" id="ARBA00023125"/>
    </source>
</evidence>
<accession>A0A7N0TQT9</accession>
<dbReference type="SMART" id="SM01019">
    <property type="entry name" value="B3"/>
    <property type="match status" value="3"/>
</dbReference>
<reference evidence="8" key="1">
    <citation type="submission" date="2021-01" db="UniProtKB">
        <authorList>
            <consortium name="EnsemblPlants"/>
        </authorList>
    </citation>
    <scope>IDENTIFICATION</scope>
</reference>
<evidence type="ECO:0000259" key="7">
    <source>
        <dbReference type="PROSITE" id="PS50863"/>
    </source>
</evidence>
<keyword evidence="5" id="KW-0539">Nucleus</keyword>
<name>A0A7N0TQT9_KALFE</name>
<dbReference type="GO" id="GO:0003677">
    <property type="term" value="F:DNA binding"/>
    <property type="evidence" value="ECO:0007669"/>
    <property type="project" value="UniProtKB-KW"/>
</dbReference>
<keyword evidence="2" id="KW-0805">Transcription regulation</keyword>
<protein>
    <recommendedName>
        <fullName evidence="7">TF-B3 domain-containing protein</fullName>
    </recommendedName>
</protein>
<organism evidence="8 9">
    <name type="scientific">Kalanchoe fedtschenkoi</name>
    <name type="common">Lavender scallops</name>
    <name type="synonym">South American air plant</name>
    <dbReference type="NCBI Taxonomy" id="63787"/>
    <lineage>
        <taxon>Eukaryota</taxon>
        <taxon>Viridiplantae</taxon>
        <taxon>Streptophyta</taxon>
        <taxon>Embryophyta</taxon>
        <taxon>Tracheophyta</taxon>
        <taxon>Spermatophyta</taxon>
        <taxon>Magnoliopsida</taxon>
        <taxon>eudicotyledons</taxon>
        <taxon>Gunneridae</taxon>
        <taxon>Pentapetalae</taxon>
        <taxon>Saxifragales</taxon>
        <taxon>Crassulaceae</taxon>
        <taxon>Kalanchoe</taxon>
    </lineage>
</organism>
<feature type="domain" description="TF-B3" evidence="7">
    <location>
        <begin position="167"/>
        <end position="262"/>
    </location>
</feature>
<evidence type="ECO:0000256" key="2">
    <source>
        <dbReference type="ARBA" id="ARBA00023015"/>
    </source>
</evidence>
<dbReference type="Gramene" id="Kaladp0042s0046.1.v1.1">
    <property type="protein sequence ID" value="Kaladp0042s0046.1.v1.1"/>
    <property type="gene ID" value="Kaladp0042s0046.v1.1"/>
</dbReference>
<keyword evidence="4" id="KW-0804">Transcription</keyword>
<dbReference type="SUPFAM" id="SSF101936">
    <property type="entry name" value="DNA-binding pseudobarrel domain"/>
    <property type="match status" value="3"/>
</dbReference>
<dbReference type="AlphaFoldDB" id="A0A7N0TQT9"/>
<dbReference type="GO" id="GO:0005634">
    <property type="term" value="C:nucleus"/>
    <property type="evidence" value="ECO:0007669"/>
    <property type="project" value="UniProtKB-SubCell"/>
</dbReference>
<feature type="domain" description="TF-B3" evidence="7">
    <location>
        <begin position="9"/>
        <end position="102"/>
    </location>
</feature>
<sequence>MDAEVDNLPEFFKVYFADHSFKQMKIPRAFEDYMDERKFGTAELAGRSGQTWLVEVDYDGKDLYFTDGWQAFVEDNMVQDGDFLFFKLLGNLMFSFIIYDETMCEKEAAFNGKCSRGRDGVVEAVEEPMGLKPVKRRNMGCSQPEGSLFTSMDKTAVKTSTSVKPSFEKHITISNIEHGHYLRIPSYFAQEHSLNYKSNEKMVLRTSRNSSWKVNIINRGGEISLCRGWAAFARENNLRLGDVCNFELVGRLEMLVHVTHQDKVIEQKQLNVAAPKIRPSERAVGVSQPKLRQGSPITTERQKAAGRSRPSLVKPSFVALMKKHHVEKSALNIPAWFFRENSLHYERNEKMVLRSEKDSLWLLSIIHSKYNNKTLCRLSGGWIDFVRDNNIKEGDTCKFELVNRLEMKFHIMPRSKQD</sequence>
<feature type="region of interest" description="Disordered" evidence="6">
    <location>
        <begin position="283"/>
        <end position="306"/>
    </location>
</feature>
<evidence type="ECO:0000313" key="9">
    <source>
        <dbReference type="Proteomes" id="UP000594263"/>
    </source>
</evidence>
<keyword evidence="3" id="KW-0238">DNA-binding</keyword>
<keyword evidence="9" id="KW-1185">Reference proteome</keyword>
<dbReference type="InterPro" id="IPR015300">
    <property type="entry name" value="DNA-bd_pseudobarrel_sf"/>
</dbReference>
<dbReference type="EnsemblPlants" id="Kaladp0042s0046.1.v1.1">
    <property type="protein sequence ID" value="Kaladp0042s0046.1.v1.1"/>
    <property type="gene ID" value="Kaladp0042s0046.v1.1"/>
</dbReference>
<dbReference type="PROSITE" id="PS50863">
    <property type="entry name" value="B3"/>
    <property type="match status" value="3"/>
</dbReference>
<proteinExistence type="predicted"/>
<dbReference type="InterPro" id="IPR044837">
    <property type="entry name" value="REM16-like"/>
</dbReference>
<dbReference type="PANTHER" id="PTHR31391:SF106">
    <property type="entry name" value="B3 DOMAIN-CONTAINING PROTEIN OS01G0723500"/>
    <property type="match status" value="1"/>
</dbReference>
<dbReference type="InterPro" id="IPR003340">
    <property type="entry name" value="B3_DNA-bd"/>
</dbReference>
<dbReference type="OMA" id="NEDARIW"/>